<feature type="transmembrane region" description="Helical" evidence="5">
    <location>
        <begin position="114"/>
        <end position="132"/>
    </location>
</feature>
<dbReference type="InterPro" id="IPR011701">
    <property type="entry name" value="MFS"/>
</dbReference>
<dbReference type="AlphaFoldDB" id="A0A3N0AX79"/>
<evidence type="ECO:0000256" key="3">
    <source>
        <dbReference type="ARBA" id="ARBA00022989"/>
    </source>
</evidence>
<evidence type="ECO:0000256" key="2">
    <source>
        <dbReference type="ARBA" id="ARBA00022692"/>
    </source>
</evidence>
<feature type="transmembrane region" description="Helical" evidence="5">
    <location>
        <begin position="44"/>
        <end position="63"/>
    </location>
</feature>
<feature type="domain" description="Major facilitator superfamily (MFS) profile" evidence="6">
    <location>
        <begin position="42"/>
        <end position="441"/>
    </location>
</feature>
<dbReference type="InterPro" id="IPR020846">
    <property type="entry name" value="MFS_dom"/>
</dbReference>
<dbReference type="InterPro" id="IPR036259">
    <property type="entry name" value="MFS_trans_sf"/>
</dbReference>
<dbReference type="InterPro" id="IPR050327">
    <property type="entry name" value="Proton-linked_MCT"/>
</dbReference>
<protein>
    <submittedName>
        <fullName evidence="7">MFS transporter</fullName>
    </submittedName>
</protein>
<feature type="transmembrane region" description="Helical" evidence="5">
    <location>
        <begin position="259"/>
        <end position="281"/>
    </location>
</feature>
<dbReference type="Pfam" id="PF07690">
    <property type="entry name" value="MFS_1"/>
    <property type="match status" value="1"/>
</dbReference>
<feature type="transmembrane region" description="Helical" evidence="5">
    <location>
        <begin position="83"/>
        <end position="102"/>
    </location>
</feature>
<keyword evidence="2 5" id="KW-0812">Transmembrane</keyword>
<evidence type="ECO:0000259" key="6">
    <source>
        <dbReference type="PROSITE" id="PS50850"/>
    </source>
</evidence>
<accession>A0A3N0AX79</accession>
<feature type="transmembrane region" description="Helical" evidence="5">
    <location>
        <begin position="415"/>
        <end position="437"/>
    </location>
</feature>
<evidence type="ECO:0000256" key="4">
    <source>
        <dbReference type="ARBA" id="ARBA00023136"/>
    </source>
</evidence>
<comment type="subcellular location">
    <subcellularLocation>
        <location evidence="1">Cell membrane</location>
        <topology evidence="1">Multi-pass membrane protein</topology>
    </subcellularLocation>
</comment>
<feature type="transmembrane region" description="Helical" evidence="5">
    <location>
        <begin position="138"/>
        <end position="159"/>
    </location>
</feature>
<feature type="transmembrane region" description="Helical" evidence="5">
    <location>
        <begin position="352"/>
        <end position="373"/>
    </location>
</feature>
<gene>
    <name evidence="7" type="ORF">DMP10_02675</name>
</gene>
<evidence type="ECO:0000256" key="5">
    <source>
        <dbReference type="SAM" id="Phobius"/>
    </source>
</evidence>
<organism evidence="7 8">
    <name type="scientific">Adlercreutzia equolifaciens subsp. celatus DSM 18785</name>
    <dbReference type="NCBI Taxonomy" id="1121021"/>
    <lineage>
        <taxon>Bacteria</taxon>
        <taxon>Bacillati</taxon>
        <taxon>Actinomycetota</taxon>
        <taxon>Coriobacteriia</taxon>
        <taxon>Eggerthellales</taxon>
        <taxon>Eggerthellaceae</taxon>
        <taxon>Adlercreutzia</taxon>
    </lineage>
</organism>
<dbReference type="PANTHER" id="PTHR11360:SF317">
    <property type="entry name" value="MAJOR FACILITATOR SUPERFAMILY (MFS) PROFILE DOMAIN-CONTAINING PROTEIN-RELATED"/>
    <property type="match status" value="1"/>
</dbReference>
<keyword evidence="3 5" id="KW-1133">Transmembrane helix</keyword>
<keyword evidence="4 5" id="KW-0472">Membrane</keyword>
<feature type="transmembrane region" description="Helical" evidence="5">
    <location>
        <begin position="293"/>
        <end position="314"/>
    </location>
</feature>
<keyword evidence="8" id="KW-1185">Reference proteome</keyword>
<dbReference type="Proteomes" id="UP000278327">
    <property type="component" value="Unassembled WGS sequence"/>
</dbReference>
<dbReference type="RefSeq" id="WP_117283617.1">
    <property type="nucleotide sequence ID" value="NZ_JAMTCE010000011.1"/>
</dbReference>
<evidence type="ECO:0000313" key="8">
    <source>
        <dbReference type="Proteomes" id="UP000278327"/>
    </source>
</evidence>
<dbReference type="GO" id="GO:0022857">
    <property type="term" value="F:transmembrane transporter activity"/>
    <property type="evidence" value="ECO:0007669"/>
    <property type="project" value="InterPro"/>
</dbReference>
<evidence type="ECO:0000256" key="1">
    <source>
        <dbReference type="ARBA" id="ARBA00004651"/>
    </source>
</evidence>
<feature type="transmembrane region" description="Helical" evidence="5">
    <location>
        <begin position="203"/>
        <end position="224"/>
    </location>
</feature>
<reference evidence="7 8" key="1">
    <citation type="journal article" date="2019" name="Microbiol. Resour. Announc.">
        <title>Draft Genome Sequences of Type Strains of Gordonibacter faecihominis, Paraeggerthella hongkongensis, Parvibacter caecicola,Slackia equolifaciens, Slackia faecicanis, and Slackia isoflavoniconvertens.</title>
        <authorList>
            <person name="Danylec N."/>
            <person name="Stoll D.A."/>
            <person name="Dotsch A."/>
            <person name="Huch M."/>
        </authorList>
    </citation>
    <scope>NUCLEOTIDE SEQUENCE [LARGE SCALE GENOMIC DNA]</scope>
    <source>
        <strain evidence="7 8">DSM 18785</strain>
    </source>
</reference>
<evidence type="ECO:0000313" key="7">
    <source>
        <dbReference type="EMBL" id="RNL39308.1"/>
    </source>
</evidence>
<dbReference type="EMBL" id="QICA01000003">
    <property type="protein sequence ID" value="RNL39308.1"/>
    <property type="molecule type" value="Genomic_DNA"/>
</dbReference>
<feature type="transmembrane region" description="Helical" evidence="5">
    <location>
        <begin position="326"/>
        <end position="346"/>
    </location>
</feature>
<feature type="transmembrane region" description="Helical" evidence="5">
    <location>
        <begin position="385"/>
        <end position="409"/>
    </location>
</feature>
<proteinExistence type="predicted"/>
<dbReference type="PANTHER" id="PTHR11360">
    <property type="entry name" value="MONOCARBOXYLATE TRANSPORTER"/>
    <property type="match status" value="1"/>
</dbReference>
<sequence length="448" mass="45287">MKEREAALAGEGIGGTGNAVLGHAPAPAAPSEATRSQGWDRRRWIVLVASCLVNLCIGSLYAWSVFASPMAAHLTAINGFDVGSLAVVFSVANAVGPITMISGGAVNDRLGPRWVILAGGLLFGGGMIGAGFSTSVAMLVGFYGLGCGLGMGLVYGAVVSNAVKFFPDKKGLVGGIVTAFYGISSVLVPLIANALIAALDVTAAFKALGVAMLAVIVLCSLAIARCPEGYAPAGWKPSGTQPSGETDGKDWRGMLTDPVFYVMMAMLCCGAFSGLMVTSQASALTQSLAGLDAAAAAVAVSLLALANTAGRIVAGFASDRWGAAVTLRRVFLLLVAGMMALCMAKGSALGLFLGGLLVTGFCFGSVMGIYPGFTALQFGARHNSVNYGIMFIGFALAGIVGPLMMNGLYGLFGSYVPAFLVAALLAATGAALTRVYASVTGKGAISSK</sequence>
<name>A0A3N0AX79_9ACTN</name>
<feature type="transmembrane region" description="Helical" evidence="5">
    <location>
        <begin position="171"/>
        <end position="197"/>
    </location>
</feature>
<dbReference type="GO" id="GO:0005886">
    <property type="term" value="C:plasma membrane"/>
    <property type="evidence" value="ECO:0007669"/>
    <property type="project" value="UniProtKB-SubCell"/>
</dbReference>
<dbReference type="Gene3D" id="1.20.1250.20">
    <property type="entry name" value="MFS general substrate transporter like domains"/>
    <property type="match status" value="1"/>
</dbReference>
<dbReference type="SUPFAM" id="SSF103473">
    <property type="entry name" value="MFS general substrate transporter"/>
    <property type="match status" value="1"/>
</dbReference>
<comment type="caution">
    <text evidence="7">The sequence shown here is derived from an EMBL/GenBank/DDBJ whole genome shotgun (WGS) entry which is preliminary data.</text>
</comment>
<dbReference type="PROSITE" id="PS50850">
    <property type="entry name" value="MFS"/>
    <property type="match status" value="1"/>
</dbReference>